<dbReference type="AlphaFoldDB" id="A0A0D2FYE3"/>
<gene>
    <name evidence="2" type="ORF">Z519_07433</name>
</gene>
<sequence length="148" mass="16727">MVVVLVGFRNETRYSVLVRREPSSNVAVPEEMRRQSLTQLFRVTLPCPFRFLATEAITIFAALYNGYLYGLSFLSNDAFNLVFGKHGYGSKLLADNTGMPRDTAGAIFYVLKKFGMRLRRKSPYARQHVDDDDDDMEVNASDSDASEP</sequence>
<organism evidence="2 3">
    <name type="scientific">Cladophialophora bantiana (strain ATCC 10958 / CBS 173.52 / CDC B-1940 / NIH 8579)</name>
    <name type="common">Xylohypha bantiana</name>
    <dbReference type="NCBI Taxonomy" id="1442370"/>
    <lineage>
        <taxon>Eukaryota</taxon>
        <taxon>Fungi</taxon>
        <taxon>Dikarya</taxon>
        <taxon>Ascomycota</taxon>
        <taxon>Pezizomycotina</taxon>
        <taxon>Eurotiomycetes</taxon>
        <taxon>Chaetothyriomycetidae</taxon>
        <taxon>Chaetothyriales</taxon>
        <taxon>Herpotrichiellaceae</taxon>
        <taxon>Cladophialophora</taxon>
    </lineage>
</organism>
<dbReference type="EMBL" id="KN846990">
    <property type="protein sequence ID" value="KIW91467.1"/>
    <property type="molecule type" value="Genomic_DNA"/>
</dbReference>
<dbReference type="RefSeq" id="XP_016618136.1">
    <property type="nucleotide sequence ID" value="XM_016765167.1"/>
</dbReference>
<name>A0A0D2FYE3_CLAB1</name>
<evidence type="ECO:0000313" key="2">
    <source>
        <dbReference type="EMBL" id="KIW91467.1"/>
    </source>
</evidence>
<protein>
    <submittedName>
        <fullName evidence="2">Uncharacterized protein</fullName>
    </submittedName>
</protein>
<proteinExistence type="predicted"/>
<feature type="region of interest" description="Disordered" evidence="1">
    <location>
        <begin position="123"/>
        <end position="148"/>
    </location>
</feature>
<evidence type="ECO:0000313" key="3">
    <source>
        <dbReference type="Proteomes" id="UP000053789"/>
    </source>
</evidence>
<dbReference type="HOGENOM" id="CLU_1758599_0_0_1"/>
<keyword evidence="3" id="KW-1185">Reference proteome</keyword>
<dbReference type="VEuPathDB" id="FungiDB:Z519_07433"/>
<reference evidence="2" key="1">
    <citation type="submission" date="2015-01" db="EMBL/GenBank/DDBJ databases">
        <title>The Genome Sequence of Cladophialophora bantiana CBS 173.52.</title>
        <authorList>
            <consortium name="The Broad Institute Genomics Platform"/>
            <person name="Cuomo C."/>
            <person name="de Hoog S."/>
            <person name="Gorbushina A."/>
            <person name="Stielow B."/>
            <person name="Teixiera M."/>
            <person name="Abouelleil A."/>
            <person name="Chapman S.B."/>
            <person name="Priest M."/>
            <person name="Young S.K."/>
            <person name="Wortman J."/>
            <person name="Nusbaum C."/>
            <person name="Birren B."/>
        </authorList>
    </citation>
    <scope>NUCLEOTIDE SEQUENCE [LARGE SCALE GENOMIC DNA]</scope>
    <source>
        <strain evidence="2">CBS 173.52</strain>
    </source>
</reference>
<dbReference type="OrthoDB" id="4155228at2759"/>
<accession>A0A0D2FYE3</accession>
<dbReference type="Proteomes" id="UP000053789">
    <property type="component" value="Unassembled WGS sequence"/>
</dbReference>
<evidence type="ECO:0000256" key="1">
    <source>
        <dbReference type="SAM" id="MobiDB-lite"/>
    </source>
</evidence>
<dbReference type="GeneID" id="27700361"/>